<dbReference type="EMBL" id="MT141705">
    <property type="protein sequence ID" value="QJA69427.1"/>
    <property type="molecule type" value="Genomic_DNA"/>
</dbReference>
<reference evidence="2" key="1">
    <citation type="submission" date="2020-03" db="EMBL/GenBank/DDBJ databases">
        <title>The deep terrestrial virosphere.</title>
        <authorList>
            <person name="Holmfeldt K."/>
            <person name="Nilsson E."/>
            <person name="Simone D."/>
            <person name="Lopez-Fernandez M."/>
            <person name="Wu X."/>
            <person name="de Brujin I."/>
            <person name="Lundin D."/>
            <person name="Andersson A."/>
            <person name="Bertilsson S."/>
            <person name="Dopson M."/>
        </authorList>
    </citation>
    <scope>NUCLEOTIDE SEQUENCE</scope>
    <source>
        <strain evidence="1">MM415A04606</strain>
        <strain evidence="2">MM415B06107</strain>
    </source>
</reference>
<protein>
    <submittedName>
        <fullName evidence="2">Uncharacterized protein</fullName>
    </submittedName>
</protein>
<organism evidence="2">
    <name type="scientific">viral metagenome</name>
    <dbReference type="NCBI Taxonomy" id="1070528"/>
    <lineage>
        <taxon>unclassified sequences</taxon>
        <taxon>metagenomes</taxon>
        <taxon>organismal metagenomes</taxon>
    </lineage>
</organism>
<sequence length="62" mass="7302">MTTLDHIREEIAALEKEQRTRRLRYRDSRGVLPFDDLIRLEELHGAEETLTRYAAEGIQFDG</sequence>
<dbReference type="EMBL" id="MT143506">
    <property type="protein sequence ID" value="QJA97580.1"/>
    <property type="molecule type" value="Genomic_DNA"/>
</dbReference>
<proteinExistence type="predicted"/>
<name>A0A6M3LQX0_9ZZZZ</name>
<evidence type="ECO:0000313" key="1">
    <source>
        <dbReference type="EMBL" id="QJA69427.1"/>
    </source>
</evidence>
<gene>
    <name evidence="1" type="ORF">MM415A04606_0005</name>
    <name evidence="2" type="ORF">MM415B06107_0011</name>
</gene>
<dbReference type="AlphaFoldDB" id="A0A6M3LQX0"/>
<accession>A0A6M3LQX0</accession>
<evidence type="ECO:0000313" key="2">
    <source>
        <dbReference type="EMBL" id="QJA97580.1"/>
    </source>
</evidence>